<gene>
    <name evidence="2" type="ORF">GCM10017653_07360</name>
</gene>
<dbReference type="EMBL" id="BSFM01000004">
    <property type="protein sequence ID" value="GLK82667.1"/>
    <property type="molecule type" value="Genomic_DNA"/>
</dbReference>
<dbReference type="Proteomes" id="UP001143330">
    <property type="component" value="Unassembled WGS sequence"/>
</dbReference>
<reference evidence="2" key="2">
    <citation type="submission" date="2023-01" db="EMBL/GenBank/DDBJ databases">
        <authorList>
            <person name="Sun Q."/>
            <person name="Evtushenko L."/>
        </authorList>
    </citation>
    <scope>NUCLEOTIDE SEQUENCE</scope>
    <source>
        <strain evidence="2">VKM B-2789</strain>
    </source>
</reference>
<proteinExistence type="predicted"/>
<accession>A0A9W6JT12</accession>
<evidence type="ECO:0000313" key="2">
    <source>
        <dbReference type="EMBL" id="GLK82667.1"/>
    </source>
</evidence>
<feature type="region of interest" description="Disordered" evidence="1">
    <location>
        <begin position="65"/>
        <end position="84"/>
    </location>
</feature>
<comment type="caution">
    <text evidence="2">The sequence shown here is derived from an EMBL/GenBank/DDBJ whole genome shotgun (WGS) entry which is preliminary data.</text>
</comment>
<protein>
    <submittedName>
        <fullName evidence="2">Uncharacterized protein</fullName>
    </submittedName>
</protein>
<sequence>MPRVAYLAAGDFERIHHMEAHLVMQDVVFNDLFLRIGEYRHFVPGVRPVFRERSCVIDIAAKKSEAERRRVGHRRGERDRPVAQ</sequence>
<reference evidence="2" key="1">
    <citation type="journal article" date="2014" name="Int. J. Syst. Evol. Microbiol.">
        <title>Complete genome sequence of Corynebacterium casei LMG S-19264T (=DSM 44701T), isolated from a smear-ripened cheese.</title>
        <authorList>
            <consortium name="US DOE Joint Genome Institute (JGI-PGF)"/>
            <person name="Walter F."/>
            <person name="Albersmeier A."/>
            <person name="Kalinowski J."/>
            <person name="Ruckert C."/>
        </authorList>
    </citation>
    <scope>NUCLEOTIDE SEQUENCE</scope>
    <source>
        <strain evidence="2">VKM B-2789</strain>
    </source>
</reference>
<dbReference type="AlphaFoldDB" id="A0A9W6JT12"/>
<name>A0A9W6JT12_9HYPH</name>
<organism evidence="2 3">
    <name type="scientific">Ancylobacter defluvii</name>
    <dbReference type="NCBI Taxonomy" id="1282440"/>
    <lineage>
        <taxon>Bacteria</taxon>
        <taxon>Pseudomonadati</taxon>
        <taxon>Pseudomonadota</taxon>
        <taxon>Alphaproteobacteria</taxon>
        <taxon>Hyphomicrobiales</taxon>
        <taxon>Xanthobacteraceae</taxon>
        <taxon>Ancylobacter</taxon>
    </lineage>
</organism>
<keyword evidence="3" id="KW-1185">Reference proteome</keyword>
<evidence type="ECO:0000313" key="3">
    <source>
        <dbReference type="Proteomes" id="UP001143330"/>
    </source>
</evidence>
<evidence type="ECO:0000256" key="1">
    <source>
        <dbReference type="SAM" id="MobiDB-lite"/>
    </source>
</evidence>